<evidence type="ECO:0000256" key="2">
    <source>
        <dbReference type="ARBA" id="ARBA00004435"/>
    </source>
</evidence>
<keyword evidence="4" id="KW-0796">Tight junction</keyword>
<dbReference type="AlphaFoldDB" id="A0A4X1SZ55"/>
<dbReference type="Ensembl" id="ENSSSCT00025090993.1">
    <property type="protein sequence ID" value="ENSSSCP00025039876.1"/>
    <property type="gene ID" value="ENSSSCG00025066191.1"/>
</dbReference>
<dbReference type="InterPro" id="IPR001202">
    <property type="entry name" value="WW_dom"/>
</dbReference>
<evidence type="ECO:0000256" key="8">
    <source>
        <dbReference type="SAM" id="MobiDB-lite"/>
    </source>
</evidence>
<dbReference type="Pfam" id="PF00397">
    <property type="entry name" value="WW"/>
    <property type="match status" value="2"/>
</dbReference>
<dbReference type="InterPro" id="IPR051583">
    <property type="entry name" value="YAP1"/>
</dbReference>
<dbReference type="Proteomes" id="UP000694727">
    <property type="component" value="Unplaced"/>
</dbReference>
<feature type="domain" description="WW" evidence="9">
    <location>
        <begin position="16"/>
        <end position="49"/>
    </location>
</feature>
<dbReference type="FunFam" id="2.20.70.10:FF:000032">
    <property type="entry name" value="WW domain containing oxidoreductase"/>
    <property type="match status" value="1"/>
</dbReference>
<dbReference type="FunFam" id="2.20.70.10:FF:000040">
    <property type="entry name" value="WW domain containing oxidoreductase"/>
    <property type="match status" value="1"/>
</dbReference>
<evidence type="ECO:0000259" key="9">
    <source>
        <dbReference type="PROSITE" id="PS50020"/>
    </source>
</evidence>
<organism evidence="10 11">
    <name type="scientific">Sus scrofa</name>
    <name type="common">Pig</name>
    <dbReference type="NCBI Taxonomy" id="9823"/>
    <lineage>
        <taxon>Eukaryota</taxon>
        <taxon>Metazoa</taxon>
        <taxon>Chordata</taxon>
        <taxon>Craniata</taxon>
        <taxon>Vertebrata</taxon>
        <taxon>Euteleostomi</taxon>
        <taxon>Mammalia</taxon>
        <taxon>Eutheria</taxon>
        <taxon>Laurasiatheria</taxon>
        <taxon>Artiodactyla</taxon>
        <taxon>Suina</taxon>
        <taxon>Suidae</taxon>
        <taxon>Sus</taxon>
    </lineage>
</organism>
<proteinExistence type="predicted"/>
<dbReference type="Proteomes" id="UP000314985">
    <property type="component" value="Chromosome 6"/>
</dbReference>
<dbReference type="SUPFAM" id="SSF51045">
    <property type="entry name" value="WW domain"/>
    <property type="match status" value="2"/>
</dbReference>
<feature type="region of interest" description="Disordered" evidence="8">
    <location>
        <begin position="1"/>
        <end position="24"/>
    </location>
</feature>
<evidence type="ECO:0000256" key="4">
    <source>
        <dbReference type="ARBA" id="ARBA00022427"/>
    </source>
</evidence>
<protein>
    <submittedName>
        <fullName evidence="10">WW domain containing oxidoreductase</fullName>
    </submittedName>
</protein>
<reference evidence="10 11" key="1">
    <citation type="submission" date="2017-08" db="EMBL/GenBank/DDBJ databases">
        <title>USMARCv1.0.</title>
        <authorList>
            <person name="Hannum G.I."/>
            <person name="Koren S."/>
            <person name="Schroeder S.G."/>
            <person name="Chin S.C."/>
            <person name="Nonneman D.J."/>
            <person name="Becker S.A."/>
            <person name="Rosen B.D."/>
            <person name="Bickhart D.M."/>
            <person name="Putnam N.H."/>
            <person name="Green R.E."/>
            <person name="Tuggle C.K."/>
            <person name="Liu H."/>
            <person name="Rohrer G.A."/>
            <person name="Warr A."/>
            <person name="Hall R."/>
            <person name="Kim K."/>
            <person name="Hume D.A."/>
            <person name="Talbot R."/>
            <person name="Chow W."/>
            <person name="Howe K."/>
            <person name="Schwartz A.S."/>
            <person name="Watson M."/>
            <person name="Archibald A.L."/>
            <person name="Phillippy A.M."/>
            <person name="Smith T.P.L."/>
        </authorList>
    </citation>
    <scope>NUCLEOTIDE SEQUENCE [LARGE SCALE GENOMIC DNA]</scope>
</reference>
<keyword evidence="6" id="KW-0539">Nucleus</keyword>
<name>A0A4X1SZ55_PIG</name>
<keyword evidence="5" id="KW-0963">Cytoplasm</keyword>
<dbReference type="PANTHER" id="PTHR17616:SF12">
    <property type="entry name" value="WW DOMAIN-CONTAINING OXIDOREDUCTASE"/>
    <property type="match status" value="1"/>
</dbReference>
<dbReference type="Ensembl" id="ENSSSCT00070009324.1">
    <property type="protein sequence ID" value="ENSSSCP00070007654.1"/>
    <property type="gene ID" value="ENSSSCG00070004929.1"/>
</dbReference>
<dbReference type="InterPro" id="IPR036020">
    <property type="entry name" value="WW_dom_sf"/>
</dbReference>
<evidence type="ECO:0000256" key="3">
    <source>
        <dbReference type="ARBA" id="ARBA00004496"/>
    </source>
</evidence>
<comment type="subunit">
    <text evidence="7">Interacts with TP53, p73/TP73 and MAPK8. Interacts with MAPT/TAU, RUNX2 and HYAL2. Forms a ternary complex with TP53 and MDM2. Interacts with ERBB4, LITAF and WBP1. Interacts with DVL1, DVL2 and DVL3. May interact with FAM189B and SCOTIN. Interacts with TNK2. Interacts with TMEM207. Interacts (via WW domain) with VOPP1.</text>
</comment>
<feature type="region of interest" description="Disordered" evidence="8">
    <location>
        <begin position="179"/>
        <end position="212"/>
    </location>
</feature>
<evidence type="ECO:0000313" key="10">
    <source>
        <dbReference type="Ensembl" id="ENSSSCP00070007654.1"/>
    </source>
</evidence>
<dbReference type="PROSITE" id="PS50020">
    <property type="entry name" value="WW_DOMAIN_2"/>
    <property type="match status" value="2"/>
</dbReference>
<dbReference type="SMART" id="SM00456">
    <property type="entry name" value="WW"/>
    <property type="match status" value="2"/>
</dbReference>
<dbReference type="PANTHER" id="PTHR17616">
    <property type="entry name" value="YES-ASSOCIATED PROTEIN YAP1 FAMILY MEMBER"/>
    <property type="match status" value="1"/>
</dbReference>
<evidence type="ECO:0000256" key="1">
    <source>
        <dbReference type="ARBA" id="ARBA00004123"/>
    </source>
</evidence>
<sequence length="212" mass="23556">MAALRYAGLDDTDSEDELPPGWEQRTTKDGWVYYANHTEEKTQWEHPKTGKRKRIAGDLPYGWEQETDEKGQVFFVDHINKRTTYLDPRLAFTVDENPTKPTTRQRYDSSTTAMEILQGRDFSGKVVVVTGANSGIGVENMLAEGPIVAALVVKKVRERGLSSDKCGCRTSVAALLAPNHQEPRLEQRRGRGGRLSKGNPGPAVQTTNRGVT</sequence>
<dbReference type="GO" id="GO:0005634">
    <property type="term" value="C:nucleus"/>
    <property type="evidence" value="ECO:0007669"/>
    <property type="project" value="UniProtKB-SubCell"/>
</dbReference>
<evidence type="ECO:0000256" key="6">
    <source>
        <dbReference type="ARBA" id="ARBA00023242"/>
    </source>
</evidence>
<accession>A0A4X1SZ55</accession>
<keyword evidence="4" id="KW-0965">Cell junction</keyword>
<feature type="domain" description="WW" evidence="9">
    <location>
        <begin position="57"/>
        <end position="90"/>
    </location>
</feature>
<evidence type="ECO:0000256" key="5">
    <source>
        <dbReference type="ARBA" id="ARBA00022490"/>
    </source>
</evidence>
<dbReference type="PROSITE" id="PS01159">
    <property type="entry name" value="WW_DOMAIN_1"/>
    <property type="match status" value="2"/>
</dbReference>
<dbReference type="CDD" id="cd00201">
    <property type="entry name" value="WW"/>
    <property type="match status" value="2"/>
</dbReference>
<dbReference type="GO" id="GO:0005737">
    <property type="term" value="C:cytoplasm"/>
    <property type="evidence" value="ECO:0007669"/>
    <property type="project" value="UniProtKB-SubCell"/>
</dbReference>
<evidence type="ECO:0000256" key="7">
    <source>
        <dbReference type="ARBA" id="ARBA00063243"/>
    </source>
</evidence>
<evidence type="ECO:0000313" key="11">
    <source>
        <dbReference type="Proteomes" id="UP000314985"/>
    </source>
</evidence>
<dbReference type="Gene3D" id="2.20.70.10">
    <property type="match status" value="2"/>
</dbReference>
<reference evidence="10" key="2">
    <citation type="submission" date="2025-05" db="UniProtKB">
        <authorList>
            <consortium name="Ensembl"/>
        </authorList>
    </citation>
    <scope>IDENTIFICATION</scope>
</reference>
<comment type="subcellular location">
    <subcellularLocation>
        <location evidence="2">Cell junction</location>
        <location evidence="2">Tight junction</location>
    </subcellularLocation>
    <subcellularLocation>
        <location evidence="3">Cytoplasm</location>
    </subcellularLocation>
    <subcellularLocation>
        <location evidence="1">Nucleus</location>
    </subcellularLocation>
</comment>
<dbReference type="GO" id="GO:0005923">
    <property type="term" value="C:bicellular tight junction"/>
    <property type="evidence" value="ECO:0007669"/>
    <property type="project" value="UniProtKB-SubCell"/>
</dbReference>